<sequence>MESEASRSAADTLRGELRASQINALALEARIALLTLQLAHAQEDRARAESSREEAREEYRTLRGKYETVRDKYEGLRRVGTAQVKRKAEEGEGCHSPQEHDALQEGELRSMMSTDSLTSSIGYPDSSPTFPPPPAQMERDPRKRIKLDPRPSTSASAPTAPPMRPSQSAPSVSTHAAHAPAQTPTPNSTPPTRSILLPASADGSFAHAPPNGAPFSASQPQNQPQHQPYHHKPAASAPFQLARPPYISTGTGTGAKGPGAGVGANANANRNRSASECGRAGRGASASANTTNAGV</sequence>
<feature type="compositionally biased region" description="Basic and acidic residues" evidence="2">
    <location>
        <begin position="86"/>
        <end position="108"/>
    </location>
</feature>
<evidence type="ECO:0000256" key="2">
    <source>
        <dbReference type="SAM" id="MobiDB-lite"/>
    </source>
</evidence>
<feature type="compositionally biased region" description="Polar residues" evidence="2">
    <location>
        <begin position="111"/>
        <end position="121"/>
    </location>
</feature>
<organism evidence="3 4">
    <name type="scientific">Mycena belliarum</name>
    <dbReference type="NCBI Taxonomy" id="1033014"/>
    <lineage>
        <taxon>Eukaryota</taxon>
        <taxon>Fungi</taxon>
        <taxon>Dikarya</taxon>
        <taxon>Basidiomycota</taxon>
        <taxon>Agaricomycotina</taxon>
        <taxon>Agaricomycetes</taxon>
        <taxon>Agaricomycetidae</taxon>
        <taxon>Agaricales</taxon>
        <taxon>Marasmiineae</taxon>
        <taxon>Mycenaceae</taxon>
        <taxon>Mycena</taxon>
    </lineage>
</organism>
<feature type="coiled-coil region" evidence="1">
    <location>
        <begin position="24"/>
        <end position="72"/>
    </location>
</feature>
<gene>
    <name evidence="3" type="ORF">B0H15DRAFT_928553</name>
</gene>
<protein>
    <submittedName>
        <fullName evidence="3">Uncharacterized protein</fullName>
    </submittedName>
</protein>
<keyword evidence="1" id="KW-0175">Coiled coil</keyword>
<feature type="compositionally biased region" description="Low complexity" evidence="2">
    <location>
        <begin position="263"/>
        <end position="288"/>
    </location>
</feature>
<reference evidence="3" key="1">
    <citation type="submission" date="2023-03" db="EMBL/GenBank/DDBJ databases">
        <title>Massive genome expansion in bonnet fungi (Mycena s.s.) driven by repeated elements and novel gene families across ecological guilds.</title>
        <authorList>
            <consortium name="Lawrence Berkeley National Laboratory"/>
            <person name="Harder C.B."/>
            <person name="Miyauchi S."/>
            <person name="Viragh M."/>
            <person name="Kuo A."/>
            <person name="Thoen E."/>
            <person name="Andreopoulos B."/>
            <person name="Lu D."/>
            <person name="Skrede I."/>
            <person name="Drula E."/>
            <person name="Henrissat B."/>
            <person name="Morin E."/>
            <person name="Kohler A."/>
            <person name="Barry K."/>
            <person name="LaButti K."/>
            <person name="Morin E."/>
            <person name="Salamov A."/>
            <person name="Lipzen A."/>
            <person name="Mereny Z."/>
            <person name="Hegedus B."/>
            <person name="Baldrian P."/>
            <person name="Stursova M."/>
            <person name="Weitz H."/>
            <person name="Taylor A."/>
            <person name="Grigoriev I.V."/>
            <person name="Nagy L.G."/>
            <person name="Martin F."/>
            <person name="Kauserud H."/>
        </authorList>
    </citation>
    <scope>NUCLEOTIDE SEQUENCE</scope>
    <source>
        <strain evidence="3">CBHHK173m</strain>
    </source>
</reference>
<evidence type="ECO:0000313" key="3">
    <source>
        <dbReference type="EMBL" id="KAJ7097186.1"/>
    </source>
</evidence>
<dbReference type="EMBL" id="JARJCN010000010">
    <property type="protein sequence ID" value="KAJ7097186.1"/>
    <property type="molecule type" value="Genomic_DNA"/>
</dbReference>
<evidence type="ECO:0000313" key="4">
    <source>
        <dbReference type="Proteomes" id="UP001222325"/>
    </source>
</evidence>
<comment type="caution">
    <text evidence="3">The sequence shown here is derived from an EMBL/GenBank/DDBJ whole genome shotgun (WGS) entry which is preliminary data.</text>
</comment>
<accession>A0AAD6XUR8</accession>
<name>A0AAD6XUR8_9AGAR</name>
<dbReference type="AlphaFoldDB" id="A0AAD6XUR8"/>
<feature type="region of interest" description="Disordered" evidence="2">
    <location>
        <begin position="77"/>
        <end position="295"/>
    </location>
</feature>
<feature type="compositionally biased region" description="Gly residues" evidence="2">
    <location>
        <begin position="251"/>
        <end position="262"/>
    </location>
</feature>
<feature type="compositionally biased region" description="Low complexity" evidence="2">
    <location>
        <begin position="174"/>
        <end position="192"/>
    </location>
</feature>
<evidence type="ECO:0000256" key="1">
    <source>
        <dbReference type="SAM" id="Coils"/>
    </source>
</evidence>
<keyword evidence="4" id="KW-1185">Reference proteome</keyword>
<dbReference type="Proteomes" id="UP001222325">
    <property type="component" value="Unassembled WGS sequence"/>
</dbReference>
<feature type="compositionally biased region" description="Basic and acidic residues" evidence="2">
    <location>
        <begin position="137"/>
        <end position="149"/>
    </location>
</feature>
<proteinExistence type="predicted"/>